<reference evidence="3" key="1">
    <citation type="journal article" date="2019" name="Int. J. Syst. Evol. Microbiol.">
        <title>The Global Catalogue of Microorganisms (GCM) 10K type strain sequencing project: providing services to taxonomists for standard genome sequencing and annotation.</title>
        <authorList>
            <consortium name="The Broad Institute Genomics Platform"/>
            <consortium name="The Broad Institute Genome Sequencing Center for Infectious Disease"/>
            <person name="Wu L."/>
            <person name="Ma J."/>
        </authorList>
    </citation>
    <scope>NUCLEOTIDE SEQUENCE [LARGE SCALE GENOMIC DNA]</scope>
    <source>
        <strain evidence="3">JCM 10367</strain>
    </source>
</reference>
<evidence type="ECO:0000256" key="1">
    <source>
        <dbReference type="SAM" id="MobiDB-lite"/>
    </source>
</evidence>
<protein>
    <submittedName>
        <fullName evidence="2">Uncharacterized protein</fullName>
    </submittedName>
</protein>
<organism evidence="2 3">
    <name type="scientific">Streptomyces thermocarboxydovorans</name>
    <dbReference type="NCBI Taxonomy" id="59298"/>
    <lineage>
        <taxon>Bacteria</taxon>
        <taxon>Bacillati</taxon>
        <taxon>Actinomycetota</taxon>
        <taxon>Actinomycetes</taxon>
        <taxon>Kitasatosporales</taxon>
        <taxon>Streptomycetaceae</taxon>
        <taxon>Streptomyces</taxon>
    </lineage>
</organism>
<evidence type="ECO:0000313" key="2">
    <source>
        <dbReference type="EMBL" id="GAA0663895.1"/>
    </source>
</evidence>
<dbReference type="Proteomes" id="UP001500724">
    <property type="component" value="Unassembled WGS sequence"/>
</dbReference>
<evidence type="ECO:0000313" key="3">
    <source>
        <dbReference type="Proteomes" id="UP001500724"/>
    </source>
</evidence>
<keyword evidence="3" id="KW-1185">Reference proteome</keyword>
<name>A0ABP3SX99_9ACTN</name>
<accession>A0ABP3SX99</accession>
<gene>
    <name evidence="2" type="ORF">GCM10009535_49460</name>
</gene>
<proteinExistence type="predicted"/>
<comment type="caution">
    <text evidence="2">The sequence shown here is derived from an EMBL/GenBank/DDBJ whole genome shotgun (WGS) entry which is preliminary data.</text>
</comment>
<feature type="region of interest" description="Disordered" evidence="1">
    <location>
        <begin position="1"/>
        <end position="53"/>
    </location>
</feature>
<dbReference type="EMBL" id="BAAAGU010000059">
    <property type="protein sequence ID" value="GAA0663895.1"/>
    <property type="molecule type" value="Genomic_DNA"/>
</dbReference>
<sequence>MTQRNQIRGALGTHDSRDPGRGEGIALGNALSAQQFDDVQGDQDPPARARCAR</sequence>